<gene>
    <name evidence="2" type="ORF">SBA5_90016</name>
</gene>
<dbReference type="GO" id="GO:0019239">
    <property type="term" value="F:deaminase activity"/>
    <property type="evidence" value="ECO:0007669"/>
    <property type="project" value="TreeGrafter"/>
</dbReference>
<sequence>MSAIADILEAIRHAPVEKRAITNPGVLNEAYAYAKPSSFSRGMRIDLGGVTILLISGTASIDESGKTVHVGDFRAQMRRTLANITGLLASEGCTWHDMVRTTCYLRDIERDYEAFNEERTAFYKEQELNPLPASTGIQAILCRPELLIEIEAIAMFRTETAATAKE</sequence>
<dbReference type="InterPro" id="IPR035959">
    <property type="entry name" value="RutC-like_sf"/>
</dbReference>
<dbReference type="Pfam" id="PF01042">
    <property type="entry name" value="Ribonuc_L-PSP"/>
    <property type="match status" value="1"/>
</dbReference>
<reference evidence="3" key="1">
    <citation type="submission" date="2018-02" db="EMBL/GenBank/DDBJ databases">
        <authorList>
            <person name="Hausmann B."/>
        </authorList>
    </citation>
    <scope>NUCLEOTIDE SEQUENCE [LARGE SCALE GENOMIC DNA]</scope>
    <source>
        <strain evidence="3">Peat soil MAG SbA5</strain>
    </source>
</reference>
<dbReference type="Gene3D" id="3.30.1330.40">
    <property type="entry name" value="RutC-like"/>
    <property type="match status" value="1"/>
</dbReference>
<dbReference type="PANTHER" id="PTHR11803">
    <property type="entry name" value="2-IMINOBUTANOATE/2-IMINOPROPANOATE DEAMINASE RIDA"/>
    <property type="match status" value="1"/>
</dbReference>
<dbReference type="InterPro" id="IPR006175">
    <property type="entry name" value="YjgF/YER057c/UK114"/>
</dbReference>
<name>A0A2N9M842_9BACT</name>
<proteinExistence type="inferred from homology"/>
<dbReference type="GO" id="GO:0005829">
    <property type="term" value="C:cytosol"/>
    <property type="evidence" value="ECO:0007669"/>
    <property type="project" value="TreeGrafter"/>
</dbReference>
<evidence type="ECO:0000313" key="2">
    <source>
        <dbReference type="EMBL" id="SPE31639.1"/>
    </source>
</evidence>
<dbReference type="OrthoDB" id="9803101at2"/>
<dbReference type="EMBL" id="OKRB01000152">
    <property type="protein sequence ID" value="SPE31639.1"/>
    <property type="molecule type" value="Genomic_DNA"/>
</dbReference>
<accession>A0A2N9M842</accession>
<evidence type="ECO:0000313" key="3">
    <source>
        <dbReference type="Proteomes" id="UP000239735"/>
    </source>
</evidence>
<protein>
    <submittedName>
        <fullName evidence="2">Endoribonuclease L-PSP</fullName>
    </submittedName>
</protein>
<dbReference type="AlphaFoldDB" id="A0A2N9M842"/>
<organism evidence="2 3">
    <name type="scientific">Candidatus Sulfuritelmatomonas gaucii</name>
    <dbReference type="NCBI Taxonomy" id="2043161"/>
    <lineage>
        <taxon>Bacteria</taxon>
        <taxon>Pseudomonadati</taxon>
        <taxon>Acidobacteriota</taxon>
        <taxon>Terriglobia</taxon>
        <taxon>Terriglobales</taxon>
        <taxon>Acidobacteriaceae</taxon>
        <taxon>Candidatus Sulfuritelmatomonas</taxon>
    </lineage>
</organism>
<dbReference type="PANTHER" id="PTHR11803:SF58">
    <property type="entry name" value="PROTEIN HMF1-RELATED"/>
    <property type="match status" value="1"/>
</dbReference>
<dbReference type="SUPFAM" id="SSF55298">
    <property type="entry name" value="YjgF-like"/>
    <property type="match status" value="1"/>
</dbReference>
<comment type="similarity">
    <text evidence="1">Belongs to the RutC family.</text>
</comment>
<dbReference type="Proteomes" id="UP000239735">
    <property type="component" value="Unassembled WGS sequence"/>
</dbReference>
<evidence type="ECO:0000256" key="1">
    <source>
        <dbReference type="ARBA" id="ARBA00010552"/>
    </source>
</evidence>